<dbReference type="GO" id="GO:0042254">
    <property type="term" value="P:ribosome biogenesis"/>
    <property type="evidence" value="ECO:0007669"/>
    <property type="project" value="UniProtKB-KW"/>
</dbReference>
<dbReference type="InterPro" id="IPR027417">
    <property type="entry name" value="P-loop_NTPase"/>
</dbReference>
<feature type="domain" description="EngA-type G" evidence="11">
    <location>
        <begin position="128"/>
        <end position="292"/>
    </location>
</feature>
<dbReference type="InterPro" id="IPR005225">
    <property type="entry name" value="Small_GTP-bd"/>
</dbReference>
<evidence type="ECO:0000256" key="2">
    <source>
        <dbReference type="ARBA" id="ARBA00020953"/>
    </source>
</evidence>
<comment type="subunit">
    <text evidence="8">Associates with the 50S ribosomal subunit.</text>
</comment>
<dbReference type="GO" id="GO:0043022">
    <property type="term" value="F:ribosome binding"/>
    <property type="evidence" value="ECO:0007669"/>
    <property type="project" value="TreeGrafter"/>
</dbReference>
<feature type="domain" description="EngA-type G" evidence="11">
    <location>
        <begin position="375"/>
        <end position="562"/>
    </location>
</feature>
<dbReference type="PANTHER" id="PTHR43834">
    <property type="entry name" value="GTPASE DER"/>
    <property type="match status" value="1"/>
</dbReference>
<dbReference type="PANTHER" id="PTHR43834:SF6">
    <property type="entry name" value="GTPASE DER"/>
    <property type="match status" value="1"/>
</dbReference>
<dbReference type="AlphaFoldDB" id="A0A1I6MZA5"/>
<dbReference type="Proteomes" id="UP000199024">
    <property type="component" value="Unassembled WGS sequence"/>
</dbReference>
<dbReference type="NCBIfam" id="TIGR00231">
    <property type="entry name" value="small_GTP"/>
    <property type="match status" value="2"/>
</dbReference>
<evidence type="ECO:0000256" key="5">
    <source>
        <dbReference type="ARBA" id="ARBA00022741"/>
    </source>
</evidence>
<dbReference type="InterPro" id="IPR031166">
    <property type="entry name" value="G_ENGA"/>
</dbReference>
<dbReference type="NCBIfam" id="TIGR03594">
    <property type="entry name" value="GTPase_EngA"/>
    <property type="match status" value="1"/>
</dbReference>
<proteinExistence type="inferred from homology"/>
<evidence type="ECO:0000313" key="12">
    <source>
        <dbReference type="EMBL" id="SFS20898.1"/>
    </source>
</evidence>
<feature type="binding site" evidence="8">
    <location>
        <begin position="134"/>
        <end position="141"/>
    </location>
    <ligand>
        <name>GTP</name>
        <dbReference type="ChEBI" id="CHEBI:37565"/>
        <label>1</label>
    </ligand>
</feature>
<feature type="compositionally biased region" description="Basic residues" evidence="10">
    <location>
        <begin position="9"/>
        <end position="26"/>
    </location>
</feature>
<dbReference type="CDD" id="cd01894">
    <property type="entry name" value="EngA1"/>
    <property type="match status" value="1"/>
</dbReference>
<reference evidence="12 13" key="1">
    <citation type="submission" date="2016-10" db="EMBL/GenBank/DDBJ databases">
        <authorList>
            <person name="de Groot N.N."/>
        </authorList>
    </citation>
    <scope>NUCLEOTIDE SEQUENCE [LARGE SCALE GENOMIC DNA]</scope>
    <source>
        <strain evidence="12 13">DSM 21001</strain>
    </source>
</reference>
<dbReference type="SUPFAM" id="SSF52540">
    <property type="entry name" value="P-loop containing nucleoside triphosphate hydrolases"/>
    <property type="match status" value="2"/>
</dbReference>
<dbReference type="Pfam" id="PF01926">
    <property type="entry name" value="MMR_HSR1"/>
    <property type="match status" value="2"/>
</dbReference>
<name>A0A1I6MZA5_9BACT</name>
<gene>
    <name evidence="8" type="primary">der</name>
    <name evidence="12" type="ORF">SAMN05421771_3938</name>
</gene>
<organism evidence="12 13">
    <name type="scientific">Granulicella pectinivorans</name>
    <dbReference type="NCBI Taxonomy" id="474950"/>
    <lineage>
        <taxon>Bacteria</taxon>
        <taxon>Pseudomonadati</taxon>
        <taxon>Acidobacteriota</taxon>
        <taxon>Terriglobia</taxon>
        <taxon>Terriglobales</taxon>
        <taxon>Acidobacteriaceae</taxon>
        <taxon>Granulicella</taxon>
    </lineage>
</organism>
<evidence type="ECO:0000256" key="8">
    <source>
        <dbReference type="HAMAP-Rule" id="MF_00195"/>
    </source>
</evidence>
<evidence type="ECO:0000256" key="3">
    <source>
        <dbReference type="ARBA" id="ARBA00022517"/>
    </source>
</evidence>
<dbReference type="GO" id="GO:0005525">
    <property type="term" value="F:GTP binding"/>
    <property type="evidence" value="ECO:0007669"/>
    <property type="project" value="UniProtKB-UniRule"/>
</dbReference>
<dbReference type="STRING" id="474950.SAMN05421771_3938"/>
<feature type="binding site" evidence="8">
    <location>
        <begin position="244"/>
        <end position="247"/>
    </location>
    <ligand>
        <name>GTP</name>
        <dbReference type="ChEBI" id="CHEBI:37565"/>
        <label>1</label>
    </ligand>
</feature>
<comment type="function">
    <text evidence="8">GTPase that plays an essential role in the late steps of ribosome biogenesis.</text>
</comment>
<feature type="binding site" evidence="8">
    <location>
        <begin position="428"/>
        <end position="432"/>
    </location>
    <ligand>
        <name>GTP</name>
        <dbReference type="ChEBI" id="CHEBI:37565"/>
        <label>2</label>
    </ligand>
</feature>
<dbReference type="PRINTS" id="PR00326">
    <property type="entry name" value="GTP1OBG"/>
</dbReference>
<dbReference type="RefSeq" id="WP_089842951.1">
    <property type="nucleotide sequence ID" value="NZ_FOZL01000002.1"/>
</dbReference>
<keyword evidence="6 8" id="KW-0342">GTP-binding</keyword>
<keyword evidence="3 8" id="KW-0690">Ribosome biogenesis</keyword>
<dbReference type="FunFam" id="3.40.50.300:FF:000040">
    <property type="entry name" value="GTPase Der"/>
    <property type="match status" value="1"/>
</dbReference>
<dbReference type="Pfam" id="PF14714">
    <property type="entry name" value="KH_dom-like"/>
    <property type="match status" value="1"/>
</dbReference>
<keyword evidence="5 8" id="KW-0547">Nucleotide-binding</keyword>
<evidence type="ECO:0000256" key="7">
    <source>
        <dbReference type="ARBA" id="ARBA00032345"/>
    </source>
</evidence>
<protein>
    <recommendedName>
        <fullName evidence="2 8">GTPase Der</fullName>
    </recommendedName>
    <alternativeName>
        <fullName evidence="7 8">GTP-binding protein EngA</fullName>
    </alternativeName>
</protein>
<dbReference type="CDD" id="cd01895">
    <property type="entry name" value="EngA2"/>
    <property type="match status" value="1"/>
</dbReference>
<feature type="binding site" evidence="8">
    <location>
        <begin position="381"/>
        <end position="388"/>
    </location>
    <ligand>
        <name>GTP</name>
        <dbReference type="ChEBI" id="CHEBI:37565"/>
        <label>2</label>
    </ligand>
</feature>
<evidence type="ECO:0000256" key="4">
    <source>
        <dbReference type="ARBA" id="ARBA00022737"/>
    </source>
</evidence>
<feature type="compositionally biased region" description="Basic and acidic residues" evidence="10">
    <location>
        <begin position="60"/>
        <end position="84"/>
    </location>
</feature>
<dbReference type="OrthoDB" id="9805918at2"/>
<dbReference type="InterPro" id="IPR032859">
    <property type="entry name" value="KH_dom-like"/>
</dbReference>
<feature type="binding site" evidence="8">
    <location>
        <begin position="181"/>
        <end position="185"/>
    </location>
    <ligand>
        <name>GTP</name>
        <dbReference type="ChEBI" id="CHEBI:37565"/>
        <label>1</label>
    </ligand>
</feature>
<evidence type="ECO:0000256" key="1">
    <source>
        <dbReference type="ARBA" id="ARBA00008279"/>
    </source>
</evidence>
<dbReference type="InterPro" id="IPR016484">
    <property type="entry name" value="GTPase_Der"/>
</dbReference>
<evidence type="ECO:0000256" key="9">
    <source>
        <dbReference type="PROSITE-ProRule" id="PRU01049"/>
    </source>
</evidence>
<dbReference type="HAMAP" id="MF_00195">
    <property type="entry name" value="GTPase_Der"/>
    <property type="match status" value="1"/>
</dbReference>
<evidence type="ECO:0000256" key="10">
    <source>
        <dbReference type="SAM" id="MobiDB-lite"/>
    </source>
</evidence>
<comment type="similarity">
    <text evidence="1 8 9">Belongs to the TRAFAC class TrmE-Era-EngA-EngB-Septin-like GTPase superfamily. EngA (Der) GTPase family.</text>
</comment>
<evidence type="ECO:0000259" key="11">
    <source>
        <dbReference type="PROSITE" id="PS51712"/>
    </source>
</evidence>
<feature type="region of interest" description="Disordered" evidence="10">
    <location>
        <begin position="1"/>
        <end position="102"/>
    </location>
</feature>
<dbReference type="InterPro" id="IPR015946">
    <property type="entry name" value="KH_dom-like_a/b"/>
</dbReference>
<accession>A0A1I6MZA5</accession>
<dbReference type="Gene3D" id="3.40.50.300">
    <property type="entry name" value="P-loop containing nucleotide triphosphate hydrolases"/>
    <property type="match status" value="2"/>
</dbReference>
<dbReference type="PROSITE" id="PS51712">
    <property type="entry name" value="G_ENGA"/>
    <property type="match status" value="2"/>
</dbReference>
<keyword evidence="4" id="KW-0677">Repeat</keyword>
<evidence type="ECO:0000256" key="6">
    <source>
        <dbReference type="ARBA" id="ARBA00023134"/>
    </source>
</evidence>
<dbReference type="Gene3D" id="3.30.300.20">
    <property type="match status" value="1"/>
</dbReference>
<feature type="binding site" evidence="8">
    <location>
        <begin position="493"/>
        <end position="496"/>
    </location>
    <ligand>
        <name>GTP</name>
        <dbReference type="ChEBI" id="CHEBI:37565"/>
        <label>2</label>
    </ligand>
</feature>
<dbReference type="InterPro" id="IPR006073">
    <property type="entry name" value="GTP-bd"/>
</dbReference>
<dbReference type="EMBL" id="FOZL01000002">
    <property type="protein sequence ID" value="SFS20898.1"/>
    <property type="molecule type" value="Genomic_DNA"/>
</dbReference>
<sequence>MANKDGSKRLGKKHRQAATRPKKGRAPKSTPTTGAVDPRKRKVLSTKKAEANKLAHVPKRSPERETKKTIAPEPGPAKKKDTRPADGIVGRQKPNSMNMGDRDDWRDVEFLAAQLTIETEKPDAKDLPLVAICGRPNVGKSTLFNRLTGSRRSIVGDEPGITRDRIYGQMEWFGREARLVDTGGVVPDDEALIPSEIFRQAQVALEEADSIVMVVDGRSELASPDMELARLLLRGGKPLFLAVNKMDSESMYWQAENFRQLGFRNVVPISAEHNGGIGDLLDEVFASLPEPKTEEDFDETPTEVMMTEIDEETEDSDGAWTAPEALTEDEVRDRLEAERDADRLAAQVYLEDQPTAPTERPRMLRSHGEHVLKETKVAIIGRPNVGKSTMLNALTGTERAIVSPIAGTTRDAVDEVVERGGHSFRFVDTAGIRRKGKTKLMAEKLSVIMARKHLEAADVSLLVIDATEGVTGLDANIGGYAHESGRSVIIVVNKWDLMTKVGKDGMRLWDGKPPADQKIYEQDVRDALKYLEYAPLLFVSALDGKGVDAMFKKVELVSRERRKRVTTGQMNKFLDKVDFQKASVPMNKRVRIYYMTQAAVAPPTFVLFTDKDVKMHFSFERFLANQIREHFGFIGSPIWFKIKARNKKKEDK</sequence>
<evidence type="ECO:0000313" key="13">
    <source>
        <dbReference type="Proteomes" id="UP000199024"/>
    </source>
</evidence>
<keyword evidence="13" id="KW-1185">Reference proteome</keyword>